<dbReference type="Proteomes" id="UP001239169">
    <property type="component" value="Chromosome"/>
</dbReference>
<evidence type="ECO:0000256" key="3">
    <source>
        <dbReference type="ARBA" id="ARBA00022888"/>
    </source>
</evidence>
<dbReference type="InterPro" id="IPR017932">
    <property type="entry name" value="GATase_2_dom"/>
</dbReference>
<dbReference type="PROSITE" id="PS51278">
    <property type="entry name" value="GATASE_TYPE_2"/>
    <property type="match status" value="1"/>
</dbReference>
<dbReference type="InterPro" id="IPR029055">
    <property type="entry name" value="Ntn_hydrolases_N"/>
</dbReference>
<comment type="pathway">
    <text evidence="1">Amino-acid biosynthesis; L-asparagine biosynthesis; L-asparagine from L-aspartate (L-Gln route): step 1/1.</text>
</comment>
<dbReference type="InterPro" id="IPR051786">
    <property type="entry name" value="ASN_synthetase/amidase"/>
</dbReference>
<evidence type="ECO:0000313" key="6">
    <source>
        <dbReference type="EMBL" id="WGX74623.1"/>
    </source>
</evidence>
<name>A0ABY8QZY7_PARBF</name>
<evidence type="ECO:0000256" key="1">
    <source>
        <dbReference type="ARBA" id="ARBA00005187"/>
    </source>
</evidence>
<dbReference type="EMBL" id="CP124685">
    <property type="protein sequence ID" value="WGX74623.1"/>
    <property type="molecule type" value="Genomic_DNA"/>
</dbReference>
<reference evidence="6 7" key="1">
    <citation type="submission" date="2023-04" db="EMBL/GenBank/DDBJ databases">
        <title>Bacteria Genome Submission.</title>
        <authorList>
            <person name="Isaac P."/>
        </authorList>
    </citation>
    <scope>NUCLEOTIDE SEQUENCE [LARGE SCALE GENOMIC DNA]</scope>
    <source>
        <strain evidence="6 7">SampleS7P1</strain>
    </source>
</reference>
<evidence type="ECO:0000256" key="4">
    <source>
        <dbReference type="ARBA" id="ARBA00048741"/>
    </source>
</evidence>
<keyword evidence="7" id="KW-1185">Reference proteome</keyword>
<keyword evidence="3" id="KW-0061">Asparagine biosynthesis</keyword>
<feature type="domain" description="Glutamine amidotransferase type-2" evidence="5">
    <location>
        <begin position="2"/>
        <end position="67"/>
    </location>
</feature>
<dbReference type="PANTHER" id="PTHR43284">
    <property type="entry name" value="ASPARAGINE SYNTHETASE (GLUTAMINE-HYDROLYZING)"/>
    <property type="match status" value="1"/>
</dbReference>
<evidence type="ECO:0000256" key="2">
    <source>
        <dbReference type="ARBA" id="ARBA00012737"/>
    </source>
</evidence>
<proteinExistence type="predicted"/>
<protein>
    <recommendedName>
        <fullName evidence="2">asparagine synthase (glutamine-hydrolyzing)</fullName>
        <ecNumber evidence="2">6.3.5.4</ecNumber>
    </recommendedName>
</protein>
<dbReference type="Gene3D" id="3.60.20.10">
    <property type="entry name" value="Glutamine Phosphoribosylpyrophosphate, subunit 1, domain 1"/>
    <property type="match status" value="1"/>
</dbReference>
<keyword evidence="3" id="KW-0028">Amino-acid biosynthesis</keyword>
<dbReference type="EC" id="6.3.5.4" evidence="2"/>
<evidence type="ECO:0000259" key="5">
    <source>
        <dbReference type="PROSITE" id="PS51278"/>
    </source>
</evidence>
<sequence>MCGHVFLYSKKGNVDEALLSELTEKINHRGPDDTGLFVKDNVGFGFKRLSIIDLSHGHQPFSKKRVR</sequence>
<organism evidence="6 7">
    <name type="scientific">Paraclostridium bifermentans</name>
    <name type="common">Clostridium bifermentans</name>
    <dbReference type="NCBI Taxonomy" id="1490"/>
    <lineage>
        <taxon>Bacteria</taxon>
        <taxon>Bacillati</taxon>
        <taxon>Bacillota</taxon>
        <taxon>Clostridia</taxon>
        <taxon>Peptostreptococcales</taxon>
        <taxon>Peptostreptococcaceae</taxon>
        <taxon>Paraclostridium</taxon>
    </lineage>
</organism>
<comment type="catalytic activity">
    <reaction evidence="4">
        <text>L-aspartate + L-glutamine + ATP + H2O = L-asparagine + L-glutamate + AMP + diphosphate + H(+)</text>
        <dbReference type="Rhea" id="RHEA:12228"/>
        <dbReference type="ChEBI" id="CHEBI:15377"/>
        <dbReference type="ChEBI" id="CHEBI:15378"/>
        <dbReference type="ChEBI" id="CHEBI:29985"/>
        <dbReference type="ChEBI" id="CHEBI:29991"/>
        <dbReference type="ChEBI" id="CHEBI:30616"/>
        <dbReference type="ChEBI" id="CHEBI:33019"/>
        <dbReference type="ChEBI" id="CHEBI:58048"/>
        <dbReference type="ChEBI" id="CHEBI:58359"/>
        <dbReference type="ChEBI" id="CHEBI:456215"/>
        <dbReference type="EC" id="6.3.5.4"/>
    </reaction>
</comment>
<dbReference type="SUPFAM" id="SSF56235">
    <property type="entry name" value="N-terminal nucleophile aminohydrolases (Ntn hydrolases)"/>
    <property type="match status" value="1"/>
</dbReference>
<gene>
    <name evidence="6" type="ORF">QJS64_10570</name>
</gene>
<evidence type="ECO:0000313" key="7">
    <source>
        <dbReference type="Proteomes" id="UP001239169"/>
    </source>
</evidence>
<accession>A0ABY8QZY7</accession>
<dbReference type="PANTHER" id="PTHR43284:SF1">
    <property type="entry name" value="ASPARAGINE SYNTHETASE"/>
    <property type="match status" value="1"/>
</dbReference>